<feature type="transmembrane region" description="Helical" evidence="1">
    <location>
        <begin position="289"/>
        <end position="312"/>
    </location>
</feature>
<dbReference type="SUPFAM" id="SSF52200">
    <property type="entry name" value="Toll/Interleukin receptor TIR domain"/>
    <property type="match status" value="1"/>
</dbReference>
<name>A0A9P1CVU0_9DINO</name>
<keyword evidence="1" id="KW-0812">Transmembrane</keyword>
<evidence type="ECO:0000256" key="1">
    <source>
        <dbReference type="SAM" id="Phobius"/>
    </source>
</evidence>
<dbReference type="InterPro" id="IPR035897">
    <property type="entry name" value="Toll_tir_struct_dom_sf"/>
</dbReference>
<dbReference type="Proteomes" id="UP001152797">
    <property type="component" value="Unassembled WGS sequence"/>
</dbReference>
<dbReference type="OrthoDB" id="422238at2759"/>
<dbReference type="AlphaFoldDB" id="A0A9P1CVU0"/>
<feature type="transmembrane region" description="Helical" evidence="1">
    <location>
        <begin position="95"/>
        <end position="116"/>
    </location>
</feature>
<reference evidence="3" key="2">
    <citation type="submission" date="2024-04" db="EMBL/GenBank/DDBJ databases">
        <authorList>
            <person name="Chen Y."/>
            <person name="Shah S."/>
            <person name="Dougan E. K."/>
            <person name="Thang M."/>
            <person name="Chan C."/>
        </authorList>
    </citation>
    <scope>NUCLEOTIDE SEQUENCE [LARGE SCALE GENOMIC DNA]</scope>
</reference>
<dbReference type="EMBL" id="CAMXCT010002460">
    <property type="protein sequence ID" value="CAI3998311.1"/>
    <property type="molecule type" value="Genomic_DNA"/>
</dbReference>
<feature type="transmembrane region" description="Helical" evidence="1">
    <location>
        <begin position="60"/>
        <end position="83"/>
    </location>
</feature>
<evidence type="ECO:0000313" key="4">
    <source>
        <dbReference type="EMBL" id="CAL4785623.1"/>
    </source>
</evidence>
<keyword evidence="1" id="KW-0472">Membrane</keyword>
<comment type="caution">
    <text evidence="2">The sequence shown here is derived from an EMBL/GenBank/DDBJ whole genome shotgun (WGS) entry which is preliminary data.</text>
</comment>
<feature type="transmembrane region" description="Helical" evidence="1">
    <location>
        <begin position="20"/>
        <end position="40"/>
    </location>
</feature>
<protein>
    <submittedName>
        <fullName evidence="4">Metabotropic glutamate receptor 8</fullName>
    </submittedName>
</protein>
<feature type="transmembrane region" description="Helical" evidence="1">
    <location>
        <begin position="202"/>
        <end position="222"/>
    </location>
</feature>
<dbReference type="EMBL" id="CAMXCT030002460">
    <property type="protein sequence ID" value="CAL4785623.1"/>
    <property type="molecule type" value="Genomic_DNA"/>
</dbReference>
<dbReference type="EMBL" id="CAMXCT020002460">
    <property type="protein sequence ID" value="CAL1151686.1"/>
    <property type="molecule type" value="Genomic_DNA"/>
</dbReference>
<sequence length="776" mass="86516">MVTLLVNCIKLDLNQQSLNMLTVAAVGGQMVMALQTLSSVRQLSIEWVHPVRQLIEFTKILTFVGQLLVCPVGIACFLVFFLISHWRGRRLSLDAFFNLSGILIFALFISISLVVLDPLRCLKNPDGSMSMVSNPGILCFDSGEHTGLAILAFLGILAYPVAILTWATYTTLRYPARVASGRGLQLVQRHRFLFQRFKTERYYYGALLLWRNLLVAVFPVIFGFIPEVQLQVLGLLLILCGALQIRTWPWRTDLANYVDLVIASILQVVLLGVAPMVRNDEAKSTKALGYVLAISVLSPLLTGLAAIFYSCLRHFRPEKSFGIFLCHHKGGAGSLCRLLKLVVAKHSKTEVFLDSDQLEDLDLIFDTIRVKTKSVVVVLTSDLLKRMWCAGEIVTAHKNRVRTVPLICDGYEPLKLTTKDEEIETFWTVQQKQILAYHGISMSDVHSAYLWLRDALEPLHLARFGTPSKREEVVIQMLSRTAVGMRLFRPSVGKKSNVKVRILITGSVSNAEALATLEVFQHLVTKAMQKECAVVRSARELLAYKPWAYYFVVLFSQGILQDPGFAETLLSTYVEGEEQERQLEMVTVNADTSFEFPSPEFLTDLEENGLGHLGPDLGVPLSQAYRALLNVLALPLSPMGSEGLLEKQVSEISRRFRRYKNTVFAMALDDEDDRKTPGDGVDPEEVLQLSVAEKDETFDPLHEKGRGSFRRIRNSIVWTAAGAMVQLETDFDPSSCGIGAGSVESVPSLPSDQSNLEDLPWVSVTLDDQCLISEGL</sequence>
<evidence type="ECO:0000313" key="3">
    <source>
        <dbReference type="EMBL" id="CAL1151686.1"/>
    </source>
</evidence>
<reference evidence="2" key="1">
    <citation type="submission" date="2022-10" db="EMBL/GenBank/DDBJ databases">
        <authorList>
            <person name="Chen Y."/>
            <person name="Dougan E. K."/>
            <person name="Chan C."/>
            <person name="Rhodes N."/>
            <person name="Thang M."/>
        </authorList>
    </citation>
    <scope>NUCLEOTIDE SEQUENCE</scope>
</reference>
<gene>
    <name evidence="2" type="ORF">C1SCF055_LOCUS24623</name>
</gene>
<proteinExistence type="predicted"/>
<organism evidence="2">
    <name type="scientific">Cladocopium goreaui</name>
    <dbReference type="NCBI Taxonomy" id="2562237"/>
    <lineage>
        <taxon>Eukaryota</taxon>
        <taxon>Sar</taxon>
        <taxon>Alveolata</taxon>
        <taxon>Dinophyceae</taxon>
        <taxon>Suessiales</taxon>
        <taxon>Symbiodiniaceae</taxon>
        <taxon>Cladocopium</taxon>
    </lineage>
</organism>
<feature type="transmembrane region" description="Helical" evidence="1">
    <location>
        <begin position="148"/>
        <end position="172"/>
    </location>
</feature>
<keyword evidence="5" id="KW-1185">Reference proteome</keyword>
<keyword evidence="1" id="KW-1133">Transmembrane helix</keyword>
<accession>A0A9P1CVU0</accession>
<feature type="transmembrane region" description="Helical" evidence="1">
    <location>
        <begin position="257"/>
        <end position="277"/>
    </location>
</feature>
<keyword evidence="4" id="KW-0675">Receptor</keyword>
<evidence type="ECO:0000313" key="2">
    <source>
        <dbReference type="EMBL" id="CAI3998311.1"/>
    </source>
</evidence>
<evidence type="ECO:0000313" key="5">
    <source>
        <dbReference type="Proteomes" id="UP001152797"/>
    </source>
</evidence>